<organism evidence="1 2">
    <name type="scientific">Paraburkholderia fungorum</name>
    <dbReference type="NCBI Taxonomy" id="134537"/>
    <lineage>
        <taxon>Bacteria</taxon>
        <taxon>Pseudomonadati</taxon>
        <taxon>Pseudomonadota</taxon>
        <taxon>Betaproteobacteria</taxon>
        <taxon>Burkholderiales</taxon>
        <taxon>Burkholderiaceae</taxon>
        <taxon>Paraburkholderia</taxon>
    </lineage>
</organism>
<dbReference type="RefSeq" id="WP_146153359.1">
    <property type="nucleotide sequence ID" value="NZ_CP099623.1"/>
</dbReference>
<comment type="caution">
    <text evidence="1">The sequence shown here is derived from an EMBL/GenBank/DDBJ whole genome shotgun (WGS) entry which is preliminary data.</text>
</comment>
<dbReference type="EMBL" id="JANSLM010000003">
    <property type="protein sequence ID" value="MDT8837635.1"/>
    <property type="molecule type" value="Genomic_DNA"/>
</dbReference>
<reference evidence="1" key="1">
    <citation type="submission" date="2022-08" db="EMBL/GenBank/DDBJ databases">
        <authorList>
            <person name="Kim S.-J."/>
        </authorList>
    </citation>
    <scope>NUCLEOTIDE SEQUENCE</scope>
    <source>
        <strain evidence="1">KJ</strain>
    </source>
</reference>
<name>A0AAP5Q870_9BURK</name>
<evidence type="ECO:0000313" key="1">
    <source>
        <dbReference type="EMBL" id="MDT8837635.1"/>
    </source>
</evidence>
<proteinExistence type="predicted"/>
<evidence type="ECO:0000313" key="2">
    <source>
        <dbReference type="Proteomes" id="UP001246473"/>
    </source>
</evidence>
<sequence length="553" mass="62604">MTTLTINTSNAYNNVVLQAKRLKKDLKIPLHLARHVLAKGPYYCDDWDDLISRINNGSPDEHVRLLSSLPGCQIATAYFGDNLDRITRAISQHLLINTNLAGLYEIARAVFLMSGKPMSLADMVPCLPTLEWKPSDLGPDPYAVMYASTLINGVSFRVIATRIYLPRYFNFDTEVQCSPECAEPWGEKIKIMWSSPLAWYDAARAYLAAPEDDFDVELALPDEVLDEKMREHALWFQSAMSLMPGRGEYLDDDDDQLIPYLSPRSTYALFGFPTNASDTDRHPPFEVPMARTAYWGSELLAVEDRPLCLDWCRTFARLDDSEYGEYADHLRTTVFTHPDCDLKALRPRHSTCLFFLRPATAFDIRQAMAIELSAYEGEEIFVLKSDHPRVAEVVIGNIAEKRVAVDWTNSAGARYVMELDVSEYRELTGFSLALDVHEGRRAMHAWNLVSGSILTENHGCKTLHLLLQPVLFSLIQAVGKKVLVDAVIHGLVIRRPAGFACGLERLPKWIDKAPRLSPEIANMFDRASRPDPSRSFFDLLRSTRQTVYARDNY</sequence>
<protein>
    <submittedName>
        <fullName evidence="1">Uncharacterized protein</fullName>
    </submittedName>
</protein>
<gene>
    <name evidence="1" type="ORF">ParKJ_09430</name>
</gene>
<accession>A0AAP5Q870</accession>
<dbReference type="Proteomes" id="UP001246473">
    <property type="component" value="Unassembled WGS sequence"/>
</dbReference>
<dbReference type="AlphaFoldDB" id="A0AAP5Q870"/>